<dbReference type="FunFam" id="4.10.400.10:FF:000143">
    <property type="entry name" value="low-density lipoprotein receptor-related protein 1-like"/>
    <property type="match status" value="1"/>
</dbReference>
<feature type="disulfide bond" evidence="16">
    <location>
        <begin position="2611"/>
        <end position="2626"/>
    </location>
</feature>
<evidence type="ECO:0000256" key="17">
    <source>
        <dbReference type="PROSITE-ProRule" id="PRU00461"/>
    </source>
</evidence>
<dbReference type="Gene3D" id="2.120.10.30">
    <property type="entry name" value="TolB, C-terminal domain"/>
    <property type="match status" value="5"/>
</dbReference>
<dbReference type="FunFam" id="2.120.10.30:FF:000012">
    <property type="entry name" value="Low density lipoprotein receptor-related protein 1"/>
    <property type="match status" value="1"/>
</dbReference>
<feature type="disulfide bond" evidence="16">
    <location>
        <begin position="40"/>
        <end position="52"/>
    </location>
</feature>
<comment type="subcellular location">
    <subcellularLocation>
        <location evidence="1">Cell membrane</location>
        <topology evidence="1">Single-pass type I membrane protein</topology>
    </subcellularLocation>
</comment>
<feature type="disulfide bond" evidence="16">
    <location>
        <begin position="1694"/>
        <end position="1712"/>
    </location>
</feature>
<evidence type="ECO:0000256" key="11">
    <source>
        <dbReference type="ARBA" id="ARBA00023136"/>
    </source>
</evidence>
<accession>A0A0P7V109</accession>
<proteinExistence type="inferred from homology"/>
<dbReference type="FunFam" id="4.10.400.10:FF:000031">
    <property type="entry name" value="Low-density lipoprotein receptor-related protein 1"/>
    <property type="match status" value="1"/>
</dbReference>
<dbReference type="CDD" id="cd00112">
    <property type="entry name" value="LDLa"/>
    <property type="match status" value="22"/>
</dbReference>
<dbReference type="FunFam" id="4.10.400.10:FF:000021">
    <property type="entry name" value="Low density lipoprotein receptor-related protein 1"/>
    <property type="match status" value="1"/>
</dbReference>
<feature type="disulfide bond" evidence="16">
    <location>
        <begin position="2320"/>
        <end position="2338"/>
    </location>
</feature>
<feature type="repeat" description="LDL-receptor class B" evidence="17">
    <location>
        <begin position="1473"/>
        <end position="1515"/>
    </location>
</feature>
<dbReference type="STRING" id="113540.ENSSFOP00015041776"/>
<dbReference type="InterPro" id="IPR001881">
    <property type="entry name" value="EGF-like_Ca-bd_dom"/>
</dbReference>
<evidence type="ECO:0000256" key="3">
    <source>
        <dbReference type="ARBA" id="ARBA00022475"/>
    </source>
</evidence>
<dbReference type="InterPro" id="IPR002172">
    <property type="entry name" value="LDrepeatLR_classA_rpt"/>
</dbReference>
<evidence type="ECO:0000256" key="8">
    <source>
        <dbReference type="ARBA" id="ARBA00022737"/>
    </source>
</evidence>
<dbReference type="FunFam" id="4.10.400.10:FF:000073">
    <property type="entry name" value="Low-density lipoprotein receptor-related protein 1B"/>
    <property type="match status" value="1"/>
</dbReference>
<dbReference type="FunFam" id="4.10.400.10:FF:000022">
    <property type="entry name" value="LDL receptor related protein 1"/>
    <property type="match status" value="1"/>
</dbReference>
<feature type="disulfide bond" evidence="16">
    <location>
        <begin position="2360"/>
        <end position="2378"/>
    </location>
</feature>
<evidence type="ECO:0000256" key="13">
    <source>
        <dbReference type="ARBA" id="ARBA00023170"/>
    </source>
</evidence>
<dbReference type="PRINTS" id="PR00261">
    <property type="entry name" value="LDLRECEPTOR"/>
</dbReference>
<dbReference type="PROSITE" id="PS01186">
    <property type="entry name" value="EGF_2"/>
    <property type="match status" value="1"/>
</dbReference>
<dbReference type="InterPro" id="IPR011042">
    <property type="entry name" value="6-blade_b-propeller_TolB-like"/>
</dbReference>
<dbReference type="PROSITE" id="PS51120">
    <property type="entry name" value="LDLRB"/>
    <property type="match status" value="12"/>
</dbReference>
<feature type="repeat" description="LDL-receptor class B" evidence="17">
    <location>
        <begin position="980"/>
        <end position="1022"/>
    </location>
</feature>
<dbReference type="FunFam" id="2.120.10.30:FF:000009">
    <property type="entry name" value="Putative low-density lipoprotein receptor-related protein 1B"/>
    <property type="match status" value="1"/>
</dbReference>
<feature type="disulfide bond" evidence="16">
    <location>
        <begin position="2599"/>
        <end position="2617"/>
    </location>
</feature>
<evidence type="ECO:0000256" key="9">
    <source>
        <dbReference type="ARBA" id="ARBA00022837"/>
    </source>
</evidence>
<evidence type="ECO:0000256" key="6">
    <source>
        <dbReference type="ARBA" id="ARBA00022692"/>
    </source>
</evidence>
<evidence type="ECO:0000256" key="1">
    <source>
        <dbReference type="ARBA" id="ARBA00004251"/>
    </source>
</evidence>
<feature type="repeat" description="LDL-receptor class B" evidence="17">
    <location>
        <begin position="383"/>
        <end position="429"/>
    </location>
</feature>
<dbReference type="PROSITE" id="PS01209">
    <property type="entry name" value="LDLRA_1"/>
    <property type="match status" value="10"/>
</dbReference>
<feature type="repeat" description="LDL-receptor class B" evidence="17">
    <location>
        <begin position="1023"/>
        <end position="1065"/>
    </location>
</feature>
<feature type="disulfide bond" evidence="16">
    <location>
        <begin position="2353"/>
        <end position="2365"/>
    </location>
</feature>
<keyword evidence="6" id="KW-0812">Transmembrane</keyword>
<evidence type="ECO:0000256" key="4">
    <source>
        <dbReference type="ARBA" id="ARBA00022536"/>
    </source>
</evidence>
<feature type="disulfide bond" evidence="16">
    <location>
        <begin position="2372"/>
        <end position="2387"/>
    </location>
</feature>
<feature type="disulfide bond" evidence="16">
    <location>
        <begin position="1706"/>
        <end position="1721"/>
    </location>
</feature>
<feature type="disulfide bond" evidence="16">
    <location>
        <begin position="1778"/>
        <end position="1790"/>
    </location>
</feature>
<dbReference type="FunFam" id="4.10.400.10:FF:000008">
    <property type="entry name" value="Low density lipoprotein receptor-related protein 1"/>
    <property type="match status" value="1"/>
</dbReference>
<gene>
    <name evidence="20" type="ORF">Z043_106162</name>
</gene>
<feature type="chain" id="PRO_5006143507" evidence="18">
    <location>
        <begin position="24"/>
        <end position="2646"/>
    </location>
</feature>
<feature type="disulfide bond" evidence="16">
    <location>
        <begin position="1823"/>
        <end position="1841"/>
    </location>
</feature>
<dbReference type="Gene3D" id="4.10.400.10">
    <property type="entry name" value="Low-density Lipoprotein Receptor"/>
    <property type="match status" value="22"/>
</dbReference>
<feature type="disulfide bond" evidence="16">
    <location>
        <begin position="1994"/>
        <end position="2012"/>
    </location>
</feature>
<evidence type="ECO:0000256" key="7">
    <source>
        <dbReference type="ARBA" id="ARBA00022729"/>
    </source>
</evidence>
<feature type="disulfide bond" evidence="16">
    <location>
        <begin position="1614"/>
        <end position="1632"/>
    </location>
</feature>
<dbReference type="FunFam" id="2.10.25.10:FF:000009">
    <property type="entry name" value="Low-density lipoprotein receptor isoform 1"/>
    <property type="match status" value="1"/>
</dbReference>
<dbReference type="InterPro" id="IPR036055">
    <property type="entry name" value="LDL_receptor-like_sf"/>
</dbReference>
<keyword evidence="7 18" id="KW-0732">Signal</keyword>
<dbReference type="FunFam" id="2.10.25.10:FF:000505">
    <property type="entry name" value="Low-density lipoprotein receptor-related protein 1"/>
    <property type="match status" value="1"/>
</dbReference>
<dbReference type="FunFam" id="4.10.400.10:FF:000009">
    <property type="entry name" value="Low-density lipoprotein receptor-related protein 1"/>
    <property type="match status" value="1"/>
</dbReference>
<dbReference type="GO" id="GO:0043235">
    <property type="term" value="C:receptor complex"/>
    <property type="evidence" value="ECO:0007669"/>
    <property type="project" value="TreeGrafter"/>
</dbReference>
<dbReference type="FunFam" id="4.10.400.10:FF:000011">
    <property type="entry name" value="Low-density lipoprotein receptor-related protein 1"/>
    <property type="match status" value="1"/>
</dbReference>
<dbReference type="GO" id="GO:0016324">
    <property type="term" value="C:apical plasma membrane"/>
    <property type="evidence" value="ECO:0007669"/>
    <property type="project" value="TreeGrafter"/>
</dbReference>
<feature type="disulfide bond" evidence="16">
    <location>
        <begin position="2573"/>
        <end position="2588"/>
    </location>
</feature>
<dbReference type="InterPro" id="IPR000152">
    <property type="entry name" value="EGF-type_Asp/Asn_hydroxyl_site"/>
</dbReference>
<feature type="domain" description="EGF-like" evidence="19">
    <location>
        <begin position="2064"/>
        <end position="2098"/>
    </location>
</feature>
<feature type="disulfide bond" evidence="16">
    <location>
        <begin position="2522"/>
        <end position="2540"/>
    </location>
</feature>
<organism evidence="20 21">
    <name type="scientific">Scleropages formosus</name>
    <name type="common">Asian bonytongue</name>
    <name type="synonym">Osteoglossum formosum</name>
    <dbReference type="NCBI Taxonomy" id="113540"/>
    <lineage>
        <taxon>Eukaryota</taxon>
        <taxon>Metazoa</taxon>
        <taxon>Chordata</taxon>
        <taxon>Craniata</taxon>
        <taxon>Vertebrata</taxon>
        <taxon>Euteleostomi</taxon>
        <taxon>Actinopterygii</taxon>
        <taxon>Neopterygii</taxon>
        <taxon>Teleostei</taxon>
        <taxon>Osteoglossocephala</taxon>
        <taxon>Osteoglossomorpha</taxon>
        <taxon>Osteoglossiformes</taxon>
        <taxon>Osteoglossidae</taxon>
        <taxon>Scleropages</taxon>
    </lineage>
</organism>
<feature type="disulfide bond" evidence="16">
    <location>
        <begin position="1987"/>
        <end position="1999"/>
    </location>
</feature>
<evidence type="ECO:0000313" key="20">
    <source>
        <dbReference type="EMBL" id="KPP74661.1"/>
    </source>
</evidence>
<feature type="repeat" description="LDL-receptor class B" evidence="17">
    <location>
        <begin position="763"/>
        <end position="802"/>
    </location>
</feature>
<feature type="disulfide bond" evidence="16">
    <location>
        <begin position="2554"/>
        <end position="2566"/>
    </location>
</feature>
<dbReference type="PROSITE" id="PS01187">
    <property type="entry name" value="EGF_CA"/>
    <property type="match status" value="1"/>
</dbReference>
<dbReference type="SMART" id="SM00192">
    <property type="entry name" value="LDLa"/>
    <property type="match status" value="22"/>
</dbReference>
<dbReference type="PANTHER" id="PTHR22722:SF5">
    <property type="entry name" value="LOW-DENSITY LIPOPROTEIN RECEPTOR-RELATED PROTEIN 1B"/>
    <property type="match status" value="1"/>
</dbReference>
<feature type="disulfide bond" evidence="16">
    <location>
        <begin position="157"/>
        <end position="172"/>
    </location>
</feature>
<dbReference type="InterPro" id="IPR023415">
    <property type="entry name" value="LDLR_class-A_CS"/>
</dbReference>
<evidence type="ECO:0000256" key="10">
    <source>
        <dbReference type="ARBA" id="ARBA00022989"/>
    </source>
</evidence>
<dbReference type="Pfam" id="PF00057">
    <property type="entry name" value="Ldl_recept_a"/>
    <property type="match status" value="22"/>
</dbReference>
<feature type="disulfide bond" evidence="16">
    <location>
        <begin position="2515"/>
        <end position="2527"/>
    </location>
</feature>
<dbReference type="FunFam" id="4.10.400.10:FF:000023">
    <property type="entry name" value="Low density lipoprotein receptor-related protein 1"/>
    <property type="match status" value="1"/>
</dbReference>
<keyword evidence="11" id="KW-0472">Membrane</keyword>
<feature type="repeat" description="LDL-receptor class B" evidence="17">
    <location>
        <begin position="1428"/>
        <end position="1472"/>
    </location>
</feature>
<feature type="disulfide bond" evidence="16">
    <location>
        <begin position="200"/>
        <end position="215"/>
    </location>
</feature>
<dbReference type="GO" id="GO:0005509">
    <property type="term" value="F:calcium ion binding"/>
    <property type="evidence" value="ECO:0007669"/>
    <property type="project" value="InterPro"/>
</dbReference>
<feature type="repeat" description="LDL-receptor class B" evidence="17">
    <location>
        <begin position="473"/>
        <end position="519"/>
    </location>
</feature>
<feature type="disulfide bond" evidence="16">
    <location>
        <begin position="2412"/>
        <end position="2427"/>
    </location>
</feature>
<dbReference type="GO" id="GO:0006898">
    <property type="term" value="P:receptor-mediated endocytosis"/>
    <property type="evidence" value="ECO:0007669"/>
    <property type="project" value="TreeGrafter"/>
</dbReference>
<evidence type="ECO:0000256" key="2">
    <source>
        <dbReference type="ARBA" id="ARBA00009939"/>
    </source>
</evidence>
<feature type="disulfide bond" evidence="16">
    <location>
        <begin position="241"/>
        <end position="256"/>
    </location>
</feature>
<keyword evidence="5" id="KW-0254">Endocytosis</keyword>
<dbReference type="Gene3D" id="2.10.25.10">
    <property type="entry name" value="Laminin"/>
    <property type="match status" value="6"/>
</dbReference>
<feature type="repeat" description="LDL-receptor class B" evidence="17">
    <location>
        <begin position="1066"/>
        <end position="1109"/>
    </location>
</feature>
<feature type="disulfide bond" evidence="16">
    <location>
        <begin position="1655"/>
        <end position="1673"/>
    </location>
</feature>
<dbReference type="InterPro" id="IPR000742">
    <property type="entry name" value="EGF"/>
</dbReference>
<feature type="disulfide bond" evidence="16">
    <location>
        <begin position="1785"/>
        <end position="1803"/>
    </location>
</feature>
<dbReference type="SUPFAM" id="SSF57424">
    <property type="entry name" value="LDL receptor-like module"/>
    <property type="match status" value="21"/>
</dbReference>
<sequence length="2646" mass="295299">MQTKSSIDSLIAWHYLCVCVCVADNDCGDNSDELGCSHSCSSTQFKCNSGRCIPEYWTCDGDNDCGDYSDETHANCTNQGEREQRPVPGSAGRAARTASSHHHSRCSCIICIIVQLYVWLYPTHTPPSAATRPPGGCHVDEFQCRIDGLCIPMRWRCDGDTDCMDLSDERNCEGVTQMCDPDVMFSCKDSTRCISKTLVCDGDSDCEDNSDEENCEALACKLSHHACATHSNICLPAEKLCDGNEDCPDGSDEKLCDLCSLANGGCSHNCSIAPGEGIVCSCPLGMELGADNKTCRIQSLCAKHLRCSQRCKQEKLSVKCSCYEGWVLEPDMESCKSTDPFKPFIIFSNRHEIRRIDLHKGEFSVLVPGLRNTIALDFHLNQSTLYWTDVVDDKIYRGKLSENGALTSFEVVIQYGLATPEGLAVDWIAGNIYWVESNLDQIEVAKLDGTMRTTLLAGEVDHPRAIALDPRYGILFWTDWDASMPRIEAASMSGQGRHTIHKETGSGGWPNGLTVDYLELRILWIDARSDAIYSAQYDGSGLIEVLRGHEYLSHPFAVTMYGGEVYWTDWRTNTLAKANKWTGHTPNPCAANGGKGPCSHLCLINYNQTFSCACPHLMKLHSDNHTCYESRQFLLYARQIEIRGVDLDHPYYNYIISFTVPDIVNVVAVDYDAREQRIYWSDVHAQAIKRAFINGTGVETVVSADLHNAHGLAVDWVSRNLFWTSYDTNKKQINVARLDGSFKNAVIQGLDKPHCLVLHPVLGKLYWTDGDNISTANMDGSNHNVLFTNQKGPVGLSIDYDTEHLYWISSMNSTINRCKLDGSGLEVIENVKGKLSKATALAIMGDKLWWADQSTDQIGTCDKEDGRNWKVLRNNTSPMMHMKIYNETVQTGTNMCSKNNGGCSQLCLPTSPTTRACMCTAGYSLQSGQQSCEGVGSFLLYSVHEGIRGIPLEPSDKSDALVPLSGTSLAVGIDFHAENDTIYWVDMGLSTIGRAKRDQTWREEVVTNGIGRVEGIAVDWIAGNIYWTDQGFDVIEVARLNGSFRYVVISQGLDKPRAIAVHPEKGYLFWTEWGQYPRIERSRLDGSQRAVLVNVSISWPNGISIDYQEGLLYWCDARMDKIERIDLETGENREVVLATNNMDMFSISVFENYIYWSDRTHANGSIKRGSKDNASDAVSLRTGIGVQLKDIKVFNKARQQGTNICKNDNGGCQQLCLYRGNGQRTCACAHGMLAEDGRSCRDYDGYLLYSERTILKSVHLSDESNLNAPIKPFEDPEHMKNVIALSFDYRGGGGKGANRIFFSDIHFGNIQQINDDGSNRKTVVESECFIKAPIIVSQWQYWVNKWMIWLIKEVCQALQGIFTLNVGSVEGLAYHRSWDTLYWTSYTTSTITRHTVDQSRWRAFDRETVVTMSGDDHPRAFVLDECHDLMFWTNWNEQSPGIMRASLSGANVLVIVGTNIRTPNGLAIDHRSKKLYFSDATLDKIERCEYDGSHRYVVLTNEPVHPFGLAVYGDYIFWTDWVRRAVLRADKYVGVNIKVLRTDIPQPMGIIAVANDTNNCELSPCVNNGGCQDLCLLTPEGRVNCSCRGDRKLQDDNTCVAQNTSCSSVDEFECGNGDCINYNQTCDGMANCKDKSDEKQSYCTTRVCKKGYRRCMNGRCVSYRFWCNGADDCGDNSDELGCNVTLCMANEFRCRDGSCISNSSRCNQMVDCEDATDEMNCAATDCSSYFRLGVKGVTFQKCEMTTLCYASSWVCDGSNDCGDFSDERNCPDKKKIKCPPNYFACPSGRCIPLSWTCDKENDCENGADETHCDKFCSPTQFECGNHHCISKRWLCDGTDDCGDGTDEGDICKSKTCSPEAFHCPNSHVCVPLRWKCDGDKDCPDGADESAVAGCVFNNTCDENEFMCQNRQCIPKHFMCDHDVDCLDGSDESPECEYPTCGPEEFRCASGHCLVRKNWVCDGEYDCLDRSDEAPKNPSCSDSAVQSCNGSAYMCKNGQCVNETLLCNRNDDCGDGSDELNCFINECLNSELSGCSQLCEDLKVGYKCRCQPGFQLKKDRKTCVDIDECRTTYPCSQRCINTYGSFHCLCVEGYELHPNDPTSCKSTSKEEPFLIFANRYYLRKLNLDGSDYTLIKQVLHRTSLSNPDGLAVDWVGGNLYWCDKGRDTIEVSKLNGSYRKVLINSGLREPRAVAVDVRNGYLYWSDWGDNPHVGRIGMDGTNRSIVIQDHITWPNGLALDFINDRIYWADAREDYIAFANLDGSNRHTAPNHPCQVDNGGCSNLCLLSPGGGYKCACPSNFYLAKDGRQCLSNCSASQFVCKNDKCIPFWWKCDTEDDCGDGSDEPADCLDFKCRPGQFQCGTGICTNPAYICDGDNDCQDNSDEANCDIHVCLPSQFKCTQPSRCIPGIFRCNGQDNCGDGEDERDCPEVTCAPNQFQCAITKRCIPRVWVCDRDNDCVDGSDEPANCTQMTCGVDEFRCKDSGRCIPARWKCDGEDDCGDSSDEPKEECDERTCEPYQFRCKNNRCVPGRWQCDYDNDCGDNSDEDKCVPRQCSESEFACTNGRCIAGRWKCDGDHDCADGSDENGCDPKCDIDQFQCKNGHCIPNRWRCDADADCMDGSDEENCESGGRRLCQPPYQLLQAKML</sequence>
<dbReference type="FunFam" id="4.10.400.10:FF:000002">
    <property type="entry name" value="Low-density lipoprotein receptor-related protein 1"/>
    <property type="match status" value="2"/>
</dbReference>
<comment type="caution">
    <text evidence="20">The sequence shown here is derived from an EMBL/GenBank/DDBJ whole genome shotgun (WGS) entry which is preliminary data.</text>
</comment>
<feature type="disulfide bond" evidence="16">
    <location>
        <begin position="47"/>
        <end position="65"/>
    </location>
</feature>
<feature type="disulfide bond" evidence="16">
    <location>
        <begin position="2561"/>
        <end position="2579"/>
    </location>
</feature>
<keyword evidence="14" id="KW-0325">Glycoprotein</keyword>
<feature type="signal peptide" evidence="18">
    <location>
        <begin position="1"/>
        <end position="23"/>
    </location>
</feature>
<feature type="disulfide bond" evidence="16">
    <location>
        <begin position="1667"/>
        <end position="1682"/>
    </location>
</feature>
<dbReference type="InterPro" id="IPR000033">
    <property type="entry name" value="LDLR_classB_rpt"/>
</dbReference>
<dbReference type="FunFam" id="2.10.25.10:FF:000129">
    <property type="entry name" value="Low-density lipoprotein receptor-related protein 1"/>
    <property type="match status" value="1"/>
</dbReference>
<dbReference type="GO" id="GO:0042562">
    <property type="term" value="F:hormone binding"/>
    <property type="evidence" value="ECO:0007669"/>
    <property type="project" value="TreeGrafter"/>
</dbReference>
<dbReference type="SMART" id="SM00181">
    <property type="entry name" value="EGF"/>
    <property type="match status" value="14"/>
</dbReference>
<feature type="disulfide bond" evidence="16">
    <location>
        <begin position="1900"/>
        <end position="1912"/>
    </location>
</feature>
<dbReference type="FunFam" id="4.10.400.10:FF:000015">
    <property type="entry name" value="Low-density lipoprotein receptor-related protein 1"/>
    <property type="match status" value="1"/>
</dbReference>
<keyword evidence="4 15" id="KW-0245">EGF-like domain</keyword>
<feature type="disulfide bond" evidence="16">
    <location>
        <begin position="2592"/>
        <end position="2604"/>
    </location>
</feature>
<dbReference type="PANTHER" id="PTHR22722">
    <property type="entry name" value="LOW-DENSITY LIPOPROTEIN RECEPTOR-RELATED PROTEIN 2-RELATED"/>
    <property type="match status" value="1"/>
</dbReference>
<evidence type="ECO:0000256" key="12">
    <source>
        <dbReference type="ARBA" id="ARBA00023157"/>
    </source>
</evidence>
<feature type="disulfide bond" evidence="16">
    <location>
        <begin position="2006"/>
        <end position="2021"/>
    </location>
</feature>
<keyword evidence="20" id="KW-0449">Lipoprotein</keyword>
<dbReference type="EMBL" id="JARO02001703">
    <property type="protein sequence ID" value="KPP74661.1"/>
    <property type="molecule type" value="Genomic_DNA"/>
</dbReference>
<keyword evidence="9" id="KW-0106">Calcium</keyword>
<dbReference type="PROSITE" id="PS00010">
    <property type="entry name" value="ASX_HYDROXYL"/>
    <property type="match status" value="1"/>
</dbReference>
<dbReference type="FunFam" id="4.10.400.10:FF:000010">
    <property type="entry name" value="Low-density lipoprotein receptor-related protein 1"/>
    <property type="match status" value="1"/>
</dbReference>
<dbReference type="FunFam" id="2.120.10.30:FF:000241">
    <property type="entry name" value="Low-density lipoprotein receptor-related protein 6"/>
    <property type="match status" value="2"/>
</dbReference>
<feature type="disulfide bond" evidence="16">
    <location>
        <begin position="2313"/>
        <end position="2325"/>
    </location>
</feature>
<comment type="caution">
    <text evidence="15">Lacks conserved residue(s) required for the propagation of feature annotation.</text>
</comment>
<dbReference type="FunFam" id="4.10.400.10:FF:000034">
    <property type="entry name" value="Low-density lipoprotein receptor-related protein 2"/>
    <property type="match status" value="1"/>
</dbReference>
<dbReference type="SUPFAM" id="SSF63825">
    <property type="entry name" value="YWTD domain"/>
    <property type="match status" value="5"/>
</dbReference>
<feature type="non-terminal residue" evidence="20">
    <location>
        <position position="2646"/>
    </location>
</feature>
<feature type="disulfide bond" evidence="16">
    <location>
        <begin position="1797"/>
        <end position="1812"/>
    </location>
</feature>
<evidence type="ECO:0000256" key="16">
    <source>
        <dbReference type="PROSITE-ProRule" id="PRU00124"/>
    </source>
</evidence>
<feature type="disulfide bond" evidence="16">
    <location>
        <begin position="2534"/>
        <end position="2549"/>
    </location>
</feature>
<dbReference type="FunFam" id="2.120.10.30:FF:000019">
    <property type="entry name" value="Low-density lipoprotein receptor-related protein 1"/>
    <property type="match status" value="1"/>
</dbReference>
<dbReference type="FunFam" id="4.10.400.10:FF:000007">
    <property type="entry name" value="Low density lipoprotein receptor-related protein 1"/>
    <property type="match status" value="1"/>
</dbReference>
<feature type="disulfide bond" evidence="16">
    <location>
        <begin position="1755"/>
        <end position="1770"/>
    </location>
</feature>
<dbReference type="SMART" id="SM00179">
    <property type="entry name" value="EGF_CA"/>
    <property type="match status" value="2"/>
</dbReference>
<feature type="disulfide bond" evidence="15">
    <location>
        <begin position="2068"/>
        <end position="2078"/>
    </location>
</feature>
<dbReference type="SUPFAM" id="SSF57196">
    <property type="entry name" value="EGF/Laminin"/>
    <property type="match status" value="2"/>
</dbReference>
<feature type="disulfide bond" evidence="16">
    <location>
        <begin position="1940"/>
        <end position="1952"/>
    </location>
</feature>
<name>A0A0P7V109_SCLFO</name>
<evidence type="ECO:0000256" key="18">
    <source>
        <dbReference type="SAM" id="SignalP"/>
    </source>
</evidence>
<feature type="repeat" description="LDL-receptor class B" evidence="17">
    <location>
        <begin position="2199"/>
        <end position="2242"/>
    </location>
</feature>
<feature type="repeat" description="LDL-receptor class B" evidence="17">
    <location>
        <begin position="430"/>
        <end position="472"/>
    </location>
</feature>
<reference evidence="20 21" key="1">
    <citation type="submission" date="2015-08" db="EMBL/GenBank/DDBJ databases">
        <title>The genome of the Asian arowana (Scleropages formosus).</title>
        <authorList>
            <person name="Tan M.H."/>
            <person name="Gan H.M."/>
            <person name="Croft L.J."/>
            <person name="Austin C.M."/>
        </authorList>
    </citation>
    <scope>NUCLEOTIDE SEQUENCE [LARGE SCALE GENOMIC DNA]</scope>
    <source>
        <strain evidence="20">Aro1</strain>
    </source>
</reference>
<dbReference type="SMART" id="SM00135">
    <property type="entry name" value="LY"/>
    <property type="match status" value="23"/>
</dbReference>
<evidence type="ECO:0000256" key="5">
    <source>
        <dbReference type="ARBA" id="ARBA00022583"/>
    </source>
</evidence>
<feature type="disulfide bond" evidence="16">
    <location>
        <begin position="1907"/>
        <end position="1925"/>
    </location>
</feature>
<evidence type="ECO:0000256" key="14">
    <source>
        <dbReference type="ARBA" id="ARBA00023180"/>
    </source>
</evidence>
<dbReference type="CDD" id="cd00054">
    <property type="entry name" value="EGF_CA"/>
    <property type="match status" value="1"/>
</dbReference>
<dbReference type="InterPro" id="IPR026823">
    <property type="entry name" value="cEGF"/>
</dbReference>
<feature type="repeat" description="LDL-receptor class B" evidence="17">
    <location>
        <begin position="2156"/>
        <end position="2198"/>
    </location>
</feature>
<dbReference type="Pfam" id="PF00058">
    <property type="entry name" value="Ldl_recept_b"/>
    <property type="match status" value="10"/>
</dbReference>
<keyword evidence="13 20" id="KW-0675">Receptor</keyword>
<feature type="disulfide bond" evidence="16">
    <location>
        <begin position="1648"/>
        <end position="1660"/>
    </location>
</feature>
<keyword evidence="10" id="KW-1133">Transmembrane helix</keyword>
<evidence type="ECO:0000259" key="19">
    <source>
        <dbReference type="PROSITE" id="PS50026"/>
    </source>
</evidence>
<feature type="disulfide bond" evidence="16">
    <location>
        <begin position="1687"/>
        <end position="1699"/>
    </location>
</feature>
<keyword evidence="8" id="KW-0677">Repeat</keyword>
<dbReference type="InterPro" id="IPR051221">
    <property type="entry name" value="LDLR-related"/>
</dbReference>
<evidence type="ECO:0000256" key="15">
    <source>
        <dbReference type="PROSITE-ProRule" id="PRU00076"/>
    </source>
</evidence>
<protein>
    <submittedName>
        <fullName evidence="20">Low-density lipoprotein receptor-related protein 1-like</fullName>
    </submittedName>
</protein>
<keyword evidence="3" id="KW-1003">Cell membrane</keyword>
<feature type="disulfide bond" evidence="16">
    <location>
        <begin position="1816"/>
        <end position="1828"/>
    </location>
</feature>
<feature type="repeat" description="LDL-receptor class B" evidence="17">
    <location>
        <begin position="676"/>
        <end position="718"/>
    </location>
</feature>
<dbReference type="Pfam" id="PF14670">
    <property type="entry name" value="FXa_inhibition"/>
    <property type="match status" value="4"/>
</dbReference>
<dbReference type="Pfam" id="PF12662">
    <property type="entry name" value="cEGF"/>
    <property type="match status" value="1"/>
</dbReference>
<evidence type="ECO:0000313" key="21">
    <source>
        <dbReference type="Proteomes" id="UP000034805"/>
    </source>
</evidence>
<comment type="similarity">
    <text evidence="2">Belongs to the LDLR family.</text>
</comment>
<dbReference type="PROSITE" id="PS50068">
    <property type="entry name" value="LDLRA_2"/>
    <property type="match status" value="22"/>
</dbReference>
<dbReference type="InterPro" id="IPR009030">
    <property type="entry name" value="Growth_fac_rcpt_cys_sf"/>
</dbReference>
<dbReference type="PROSITE" id="PS50026">
    <property type="entry name" value="EGF_3"/>
    <property type="match status" value="1"/>
</dbReference>
<dbReference type="FunFam" id="4.10.400.10:FF:000018">
    <property type="entry name" value="Low-density lipoprotein receptor-related protein 1"/>
    <property type="match status" value="1"/>
</dbReference>
<dbReference type="SUPFAM" id="SSF57184">
    <property type="entry name" value="Growth factor receptor domain"/>
    <property type="match status" value="2"/>
</dbReference>
<dbReference type="InterPro" id="IPR018097">
    <property type="entry name" value="EGF_Ca-bd_CS"/>
</dbReference>
<keyword evidence="12 15" id="KW-1015">Disulfide bond</keyword>
<dbReference type="FunFam" id="4.10.400.10:FF:000013">
    <property type="entry name" value="Prolow-density lipoprotein receptor-related protein 1"/>
    <property type="match status" value="1"/>
</dbReference>
<dbReference type="Proteomes" id="UP000034805">
    <property type="component" value="Unassembled WGS sequence"/>
</dbReference>